<protein>
    <submittedName>
        <fullName evidence="3">Metalloregulator ArsR/SmtB family transcription factor</fullName>
    </submittedName>
</protein>
<reference evidence="3 4" key="1">
    <citation type="submission" date="2022-04" db="EMBL/GenBank/DDBJ databases">
        <title>Genome diversity in the genus Frankia.</title>
        <authorList>
            <person name="Carlos-Shanley C."/>
            <person name="Hahn D."/>
        </authorList>
    </citation>
    <scope>NUCLEOTIDE SEQUENCE [LARGE SCALE GENOMIC DNA]</scope>
    <source>
        <strain evidence="3 4">Ag45/Mut15</strain>
    </source>
</reference>
<dbReference type="Proteomes" id="UP001201873">
    <property type="component" value="Unassembled WGS sequence"/>
</dbReference>
<dbReference type="InterPro" id="IPR023393">
    <property type="entry name" value="START-like_dom_sf"/>
</dbReference>
<dbReference type="NCBIfam" id="NF033788">
    <property type="entry name" value="HTH_metalloreg"/>
    <property type="match status" value="1"/>
</dbReference>
<keyword evidence="4" id="KW-1185">Reference proteome</keyword>
<dbReference type="PROSITE" id="PS50987">
    <property type="entry name" value="HTH_ARSR_2"/>
    <property type="match status" value="1"/>
</dbReference>
<feature type="domain" description="HTH arsR-type" evidence="2">
    <location>
        <begin position="1"/>
        <end position="95"/>
    </location>
</feature>
<dbReference type="PANTHER" id="PTHR38600:SF1">
    <property type="entry name" value="TRANSCRIPTIONAL REGULATORY PROTEIN"/>
    <property type="match status" value="1"/>
</dbReference>
<dbReference type="InterPro" id="IPR001845">
    <property type="entry name" value="HTH_ArsR_DNA-bd_dom"/>
</dbReference>
<dbReference type="Gene3D" id="3.30.530.20">
    <property type="match status" value="1"/>
</dbReference>
<dbReference type="Pfam" id="PF08327">
    <property type="entry name" value="AHSA1"/>
    <property type="match status" value="1"/>
</dbReference>
<dbReference type="InterPro" id="IPR036390">
    <property type="entry name" value="WH_DNA-bd_sf"/>
</dbReference>
<name>A0ABT0JYY7_9ACTN</name>
<dbReference type="Pfam" id="PF12840">
    <property type="entry name" value="HTH_20"/>
    <property type="match status" value="1"/>
</dbReference>
<dbReference type="InterPro" id="IPR013538">
    <property type="entry name" value="ASHA1/2-like_C"/>
</dbReference>
<organism evidence="3 4">
    <name type="scientific">Frankia umida</name>
    <dbReference type="NCBI Taxonomy" id="573489"/>
    <lineage>
        <taxon>Bacteria</taxon>
        <taxon>Bacillati</taxon>
        <taxon>Actinomycetota</taxon>
        <taxon>Actinomycetes</taxon>
        <taxon>Frankiales</taxon>
        <taxon>Frankiaceae</taxon>
        <taxon>Frankia</taxon>
    </lineage>
</organism>
<dbReference type="InterPro" id="IPR036388">
    <property type="entry name" value="WH-like_DNA-bd_sf"/>
</dbReference>
<dbReference type="SUPFAM" id="SSF55961">
    <property type="entry name" value="Bet v1-like"/>
    <property type="match status" value="1"/>
</dbReference>
<evidence type="ECO:0000313" key="3">
    <source>
        <dbReference type="EMBL" id="MCK9876767.1"/>
    </source>
</evidence>
<dbReference type="PRINTS" id="PR00778">
    <property type="entry name" value="HTHARSR"/>
</dbReference>
<comment type="caution">
    <text evidence="3">The sequence shown here is derived from an EMBL/GenBank/DDBJ whole genome shotgun (WGS) entry which is preliminary data.</text>
</comment>
<gene>
    <name evidence="3" type="ORF">MXD59_13425</name>
</gene>
<dbReference type="EMBL" id="JALKFT010000011">
    <property type="protein sequence ID" value="MCK9876767.1"/>
    <property type="molecule type" value="Genomic_DNA"/>
</dbReference>
<dbReference type="InterPro" id="IPR011991">
    <property type="entry name" value="ArsR-like_HTH"/>
</dbReference>
<proteinExistence type="inferred from homology"/>
<dbReference type="CDD" id="cd00090">
    <property type="entry name" value="HTH_ARSR"/>
    <property type="match status" value="1"/>
</dbReference>
<accession>A0ABT0JYY7</accession>
<evidence type="ECO:0000256" key="1">
    <source>
        <dbReference type="ARBA" id="ARBA00006817"/>
    </source>
</evidence>
<dbReference type="Gene3D" id="1.10.10.10">
    <property type="entry name" value="Winged helix-like DNA-binding domain superfamily/Winged helix DNA-binding domain"/>
    <property type="match status" value="1"/>
</dbReference>
<evidence type="ECO:0000259" key="2">
    <source>
        <dbReference type="PROSITE" id="PS50987"/>
    </source>
</evidence>
<dbReference type="RefSeq" id="WP_248814562.1">
    <property type="nucleotide sequence ID" value="NZ_JALKFT010000011.1"/>
</dbReference>
<dbReference type="SMART" id="SM00418">
    <property type="entry name" value="HTH_ARSR"/>
    <property type="match status" value="1"/>
</dbReference>
<evidence type="ECO:0000313" key="4">
    <source>
        <dbReference type="Proteomes" id="UP001201873"/>
    </source>
</evidence>
<dbReference type="PANTHER" id="PTHR38600">
    <property type="entry name" value="TRANSCRIPTIONAL REGULATORY PROTEIN"/>
    <property type="match status" value="1"/>
</dbReference>
<sequence>MSALDATLDDVFRALADPSRRLLLDSLNAHGGQTLGELCAQLDMARQSVSKHLAVLENSQLVTTVRQGRQKLHYLNAEPINRIAERWIDRYSRERMEALADLRRVLEEPMSRPEFVYTTYIRTTPERLWEALTNPVFARRYLGMGLVTDWKIGSPYVWDEDRLRIESPEQVVLDYDPYRRLAFTFHTFTPEVQQHTGLDDATFAAAAAEPRSRVAFELEPHEDQVRLTVIHDGFDPDSAVLRMVTNGWPLKLSDLKSSLESPAASAVAAGRK</sequence>
<comment type="similarity">
    <text evidence="1">Belongs to the AHA1 family.</text>
</comment>
<dbReference type="SUPFAM" id="SSF46785">
    <property type="entry name" value="Winged helix' DNA-binding domain"/>
    <property type="match status" value="1"/>
</dbReference>
<dbReference type="CDD" id="cd08893">
    <property type="entry name" value="SRPBCC_CalC_Aha1-like_GntR-HTH"/>
    <property type="match status" value="1"/>
</dbReference>